<feature type="domain" description="Acyclic terpene utilisation N-terminal" evidence="1">
    <location>
        <begin position="87"/>
        <end position="358"/>
    </location>
</feature>
<evidence type="ECO:0000259" key="1">
    <source>
        <dbReference type="Pfam" id="PF07287"/>
    </source>
</evidence>
<sequence>MRKFSRQSRLSVVSCPHNEAAELALTESVKFVCSSGAVGSGIHLPAFRAAMERQPDFVASDAGTIDAGPYHLGVGKGAYATEALRHDLEILLTEVPKGTPVLVGSADTAGGDPHVDRTLDIIKDIVSQHGLKRRIAVIRSELDPAMLQNAYDDGRVVALDHAPALDRDGIGRSTRIVGMMGVEPLQEALQEDVDFILAGRCSDSALFAALPIMRGIPEGLAWHAGKIVECGTLTCETYGKGAMFGELFADHGIITPVGEGLRCTPQSVASHSLYENGDPYLHRESSGTLDITDAQFEQHDPVSVRISGARYIPADRPSIKLEGVEFAGYQSMLMGGIRDPFIIRQFDKWLAEVKDDVRQRAARLLGDVLSPKDWRIDTHAYGHNAVMGAREPSHAHPPHEIGLAFCLSAPTQELANKLAELSRQPLLHHPIPEWSGSITGFACLFNQAHVERGPYWRFSMHHVLLPTPDETVFRREILTLG</sequence>
<reference evidence="2 3" key="1">
    <citation type="submission" date="2020-08" db="EMBL/GenBank/DDBJ databases">
        <title>Genomic Encyclopedia of Type Strains, Phase IV (KMG-IV): sequencing the most valuable type-strain genomes for metagenomic binning, comparative biology and taxonomic classification.</title>
        <authorList>
            <person name="Goeker M."/>
        </authorList>
    </citation>
    <scope>NUCLEOTIDE SEQUENCE [LARGE SCALE GENOMIC DNA]</scope>
    <source>
        <strain evidence="2 3">DSM 11099</strain>
    </source>
</reference>
<proteinExistence type="predicted"/>
<comment type="caution">
    <text evidence="2">The sequence shown here is derived from an EMBL/GenBank/DDBJ whole genome shotgun (WGS) entry which is preliminary data.</text>
</comment>
<dbReference type="RefSeq" id="WP_246374814.1">
    <property type="nucleotide sequence ID" value="NZ_JACHEU010000004.1"/>
</dbReference>
<dbReference type="AlphaFoldDB" id="A0A7W9S6W2"/>
<dbReference type="Pfam" id="PF07287">
    <property type="entry name" value="AtuA"/>
    <property type="match status" value="1"/>
</dbReference>
<protein>
    <recommendedName>
        <fullName evidence="1">Acyclic terpene utilisation N-terminal domain-containing protein</fullName>
    </recommendedName>
</protein>
<accession>A0A7W9S6W2</accession>
<dbReference type="EMBL" id="JACHEU010000004">
    <property type="protein sequence ID" value="MBB6014108.1"/>
    <property type="molecule type" value="Genomic_DNA"/>
</dbReference>
<gene>
    <name evidence="2" type="ORF">HNR59_003502</name>
</gene>
<evidence type="ECO:0000313" key="3">
    <source>
        <dbReference type="Proteomes" id="UP000533306"/>
    </source>
</evidence>
<keyword evidence="3" id="KW-1185">Reference proteome</keyword>
<dbReference type="Proteomes" id="UP000533306">
    <property type="component" value="Unassembled WGS sequence"/>
</dbReference>
<name>A0A7W9S6W2_9HYPH</name>
<organism evidence="2 3">
    <name type="scientific">Aquamicrobium lusatiense</name>
    <dbReference type="NCBI Taxonomy" id="89772"/>
    <lineage>
        <taxon>Bacteria</taxon>
        <taxon>Pseudomonadati</taxon>
        <taxon>Pseudomonadota</taxon>
        <taxon>Alphaproteobacteria</taxon>
        <taxon>Hyphomicrobiales</taxon>
        <taxon>Phyllobacteriaceae</taxon>
        <taxon>Aquamicrobium</taxon>
    </lineage>
</organism>
<dbReference type="InterPro" id="IPR010839">
    <property type="entry name" value="AtuA_N"/>
</dbReference>
<evidence type="ECO:0000313" key="2">
    <source>
        <dbReference type="EMBL" id="MBB6014108.1"/>
    </source>
</evidence>